<dbReference type="InterPro" id="IPR016181">
    <property type="entry name" value="Acyl_CoA_acyltransferase"/>
</dbReference>
<dbReference type="RefSeq" id="WP_189679421.1">
    <property type="nucleotide sequence ID" value="NZ_BNCJ01000002.1"/>
</dbReference>
<dbReference type="SUPFAM" id="SSF55729">
    <property type="entry name" value="Acyl-CoA N-acyltransferases (Nat)"/>
    <property type="match status" value="1"/>
</dbReference>
<gene>
    <name evidence="2" type="ORF">GCM10017056_15180</name>
</gene>
<dbReference type="CDD" id="cd04301">
    <property type="entry name" value="NAT_SF"/>
    <property type="match status" value="1"/>
</dbReference>
<reference evidence="2" key="2">
    <citation type="submission" date="2020-09" db="EMBL/GenBank/DDBJ databases">
        <authorList>
            <person name="Sun Q."/>
            <person name="Kim S."/>
        </authorList>
    </citation>
    <scope>NUCLEOTIDE SEQUENCE</scope>
    <source>
        <strain evidence="2">KCTC 42650</strain>
    </source>
</reference>
<dbReference type="PANTHER" id="PTHR47237:SF1">
    <property type="entry name" value="SLL0310 PROTEIN"/>
    <property type="match status" value="1"/>
</dbReference>
<dbReference type="EMBL" id="BNCJ01000002">
    <property type="protein sequence ID" value="GHF44203.1"/>
    <property type="molecule type" value="Genomic_DNA"/>
</dbReference>
<reference evidence="2" key="1">
    <citation type="journal article" date="2014" name="Int. J. Syst. Evol. Microbiol.">
        <title>Complete genome sequence of Corynebacterium casei LMG S-19264T (=DSM 44701T), isolated from a smear-ripened cheese.</title>
        <authorList>
            <consortium name="US DOE Joint Genome Institute (JGI-PGF)"/>
            <person name="Walter F."/>
            <person name="Albersmeier A."/>
            <person name="Kalinowski J."/>
            <person name="Ruckert C."/>
        </authorList>
    </citation>
    <scope>NUCLEOTIDE SEQUENCE</scope>
    <source>
        <strain evidence="2">KCTC 42650</strain>
    </source>
</reference>
<evidence type="ECO:0000313" key="2">
    <source>
        <dbReference type="EMBL" id="GHF44203.1"/>
    </source>
</evidence>
<dbReference type="InterPro" id="IPR052729">
    <property type="entry name" value="Acyl/Acetyltrans_Enzymes"/>
</dbReference>
<dbReference type="Proteomes" id="UP000626220">
    <property type="component" value="Unassembled WGS sequence"/>
</dbReference>
<evidence type="ECO:0000259" key="1">
    <source>
        <dbReference type="PROSITE" id="PS51186"/>
    </source>
</evidence>
<dbReference type="Pfam" id="PF00583">
    <property type="entry name" value="Acetyltransf_1"/>
    <property type="match status" value="1"/>
</dbReference>
<keyword evidence="3" id="KW-1185">Reference proteome</keyword>
<dbReference type="AlphaFoldDB" id="A0A8J3GWR8"/>
<dbReference type="Gene3D" id="3.40.630.90">
    <property type="match status" value="1"/>
</dbReference>
<organism evidence="2 3">
    <name type="scientific">Seohaeicola zhoushanensis</name>
    <dbReference type="NCBI Taxonomy" id="1569283"/>
    <lineage>
        <taxon>Bacteria</taxon>
        <taxon>Pseudomonadati</taxon>
        <taxon>Pseudomonadota</taxon>
        <taxon>Alphaproteobacteria</taxon>
        <taxon>Rhodobacterales</taxon>
        <taxon>Roseobacteraceae</taxon>
        <taxon>Seohaeicola</taxon>
    </lineage>
</organism>
<dbReference type="GO" id="GO:0016747">
    <property type="term" value="F:acyltransferase activity, transferring groups other than amino-acyl groups"/>
    <property type="evidence" value="ECO:0007669"/>
    <property type="project" value="InterPro"/>
</dbReference>
<dbReference type="InterPro" id="IPR000182">
    <property type="entry name" value="GNAT_dom"/>
</dbReference>
<feature type="domain" description="N-acetyltransferase" evidence="1">
    <location>
        <begin position="1"/>
        <end position="138"/>
    </location>
</feature>
<dbReference type="InterPro" id="IPR041496">
    <property type="entry name" value="YitH/HolE_GNAT"/>
</dbReference>
<dbReference type="Pfam" id="PF18014">
    <property type="entry name" value="Acetyltransf_18"/>
    <property type="match status" value="1"/>
</dbReference>
<accession>A0A8J3GWR8</accession>
<sequence>MTCRTATAEEVALMLDWAAAEGWNPGLDDAAAFHAADPEGFFMAEADGEAVAAISVVNHAKDFAFLGLYLCRPDFRGKGIGYALWKHALDHAGDRTVGLDGVAAQQANYARSGFVLTGATRRFEGSLDGAAHGHITPATGEDLDTLAQLDAAANGVDRPRFAAAWFAKAPDRETVVLRGLARIEGFATLRRCREGVKIGPVVADSAEDALALIRAGLGAVPAERVIIDLPAANAKLAAQLANLGFAVTFETARMYRGPAPVPGPSLQAIATMELG</sequence>
<name>A0A8J3GWR8_9RHOB</name>
<evidence type="ECO:0000313" key="3">
    <source>
        <dbReference type="Proteomes" id="UP000626220"/>
    </source>
</evidence>
<dbReference type="Gene3D" id="3.40.630.30">
    <property type="match status" value="1"/>
</dbReference>
<comment type="caution">
    <text evidence="2">The sequence shown here is derived from an EMBL/GenBank/DDBJ whole genome shotgun (WGS) entry which is preliminary data.</text>
</comment>
<dbReference type="PANTHER" id="PTHR47237">
    <property type="entry name" value="SLL0310 PROTEIN"/>
    <property type="match status" value="1"/>
</dbReference>
<dbReference type="PROSITE" id="PS51186">
    <property type="entry name" value="GNAT"/>
    <property type="match status" value="1"/>
</dbReference>
<proteinExistence type="predicted"/>
<protein>
    <submittedName>
        <fullName evidence="2">N-acetyltransferase GCN5</fullName>
    </submittedName>
</protein>